<dbReference type="InterPro" id="IPR027417">
    <property type="entry name" value="P-loop_NTPase"/>
</dbReference>
<keyword evidence="4" id="KW-1185">Reference proteome</keyword>
<organism evidence="3 4">
    <name type="scientific">Tricholomella constricta</name>
    <dbReference type="NCBI Taxonomy" id="117010"/>
    <lineage>
        <taxon>Eukaryota</taxon>
        <taxon>Fungi</taxon>
        <taxon>Dikarya</taxon>
        <taxon>Basidiomycota</taxon>
        <taxon>Agaricomycotina</taxon>
        <taxon>Agaricomycetes</taxon>
        <taxon>Agaricomycetidae</taxon>
        <taxon>Agaricales</taxon>
        <taxon>Tricholomatineae</taxon>
        <taxon>Lyophyllaceae</taxon>
        <taxon>Tricholomella</taxon>
    </lineage>
</organism>
<dbReference type="SUPFAM" id="SSF52540">
    <property type="entry name" value="P-loop containing nucleoside triphosphate hydrolases"/>
    <property type="match status" value="1"/>
</dbReference>
<dbReference type="Gene3D" id="3.40.50.300">
    <property type="entry name" value="P-loop containing nucleotide triphosphate hydrolases"/>
    <property type="match status" value="1"/>
</dbReference>
<name>A0A8H5HG02_9AGAR</name>
<dbReference type="EMBL" id="JAACJP010000008">
    <property type="protein sequence ID" value="KAF5382662.1"/>
    <property type="molecule type" value="Genomic_DNA"/>
</dbReference>
<proteinExistence type="predicted"/>
<feature type="domain" description="Nephrocystin 3-like N-terminal" evidence="2">
    <location>
        <begin position="89"/>
        <end position="248"/>
    </location>
</feature>
<keyword evidence="1" id="KW-0677">Repeat</keyword>
<dbReference type="Pfam" id="PF24883">
    <property type="entry name" value="NPHP3_N"/>
    <property type="match status" value="1"/>
</dbReference>
<dbReference type="AlphaFoldDB" id="A0A8H5HG02"/>
<dbReference type="Proteomes" id="UP000565441">
    <property type="component" value="Unassembled WGS sequence"/>
</dbReference>
<sequence>MTYCFEVLDSISGPLEVLCESVIDKAETWLTMSGTPQELTHSLSHARALLEVDAPEQNLFSLFGILPDTRYARRDYERLCSEGTRNEVLESILQWTNDESATQLYWLNGAAGTGKTTVAMTIADLVAMDRSKLTATFFCSRYSRYRHHVQHLFITLSISLAAQDAQFREQLMKAVKHNPLVIQALPKDQLQILIVEPLRLAGLLGKPIIFVIDALDECRPLEEDASDKVLGAFAEHLHKVPSLKVLISTCPSLSLSKALDTTSWISPMTSFNLHDV</sequence>
<protein>
    <recommendedName>
        <fullName evidence="2">Nephrocystin 3-like N-terminal domain-containing protein</fullName>
    </recommendedName>
</protein>
<gene>
    <name evidence="3" type="ORF">D9615_003035</name>
</gene>
<evidence type="ECO:0000313" key="3">
    <source>
        <dbReference type="EMBL" id="KAF5382662.1"/>
    </source>
</evidence>
<dbReference type="PANTHER" id="PTHR10039">
    <property type="entry name" value="AMELOGENIN"/>
    <property type="match status" value="1"/>
</dbReference>
<evidence type="ECO:0000259" key="2">
    <source>
        <dbReference type="Pfam" id="PF24883"/>
    </source>
</evidence>
<comment type="caution">
    <text evidence="3">The sequence shown here is derived from an EMBL/GenBank/DDBJ whole genome shotgun (WGS) entry which is preliminary data.</text>
</comment>
<evidence type="ECO:0000256" key="1">
    <source>
        <dbReference type="ARBA" id="ARBA00022737"/>
    </source>
</evidence>
<accession>A0A8H5HG02</accession>
<evidence type="ECO:0000313" key="4">
    <source>
        <dbReference type="Proteomes" id="UP000565441"/>
    </source>
</evidence>
<dbReference type="OrthoDB" id="3027122at2759"/>
<dbReference type="InterPro" id="IPR056884">
    <property type="entry name" value="NPHP3-like_N"/>
</dbReference>
<reference evidence="3 4" key="1">
    <citation type="journal article" date="2020" name="ISME J.">
        <title>Uncovering the hidden diversity of litter-decomposition mechanisms in mushroom-forming fungi.</title>
        <authorList>
            <person name="Floudas D."/>
            <person name="Bentzer J."/>
            <person name="Ahren D."/>
            <person name="Johansson T."/>
            <person name="Persson P."/>
            <person name="Tunlid A."/>
        </authorList>
    </citation>
    <scope>NUCLEOTIDE SEQUENCE [LARGE SCALE GENOMIC DNA]</scope>
    <source>
        <strain evidence="3 4">CBS 661.87</strain>
    </source>
</reference>